<feature type="transmembrane region" description="Helical" evidence="9">
    <location>
        <begin position="421"/>
        <end position="438"/>
    </location>
</feature>
<dbReference type="RefSeq" id="WP_148916861.1">
    <property type="nucleotide sequence ID" value="NZ_VSZS01000068.1"/>
</dbReference>
<dbReference type="EMBL" id="VSZS01000068">
    <property type="protein sequence ID" value="TYR29552.1"/>
    <property type="molecule type" value="Genomic_DNA"/>
</dbReference>
<dbReference type="InterPro" id="IPR050367">
    <property type="entry name" value="APC_superfamily"/>
</dbReference>
<gene>
    <name evidence="10" type="ORF">FY036_22105</name>
</gene>
<dbReference type="PIRSF" id="PIRSF006060">
    <property type="entry name" value="AA_transporter"/>
    <property type="match status" value="1"/>
</dbReference>
<keyword evidence="8 9" id="KW-0472">Membrane</keyword>
<accession>A0A5D4GNG5</accession>
<dbReference type="InterPro" id="IPR002293">
    <property type="entry name" value="AA/rel_permease1"/>
</dbReference>
<keyword evidence="5 9" id="KW-0812">Transmembrane</keyword>
<feature type="transmembrane region" description="Helical" evidence="9">
    <location>
        <begin position="89"/>
        <end position="110"/>
    </location>
</feature>
<keyword evidence="6" id="KW-0029">Amino-acid transport</keyword>
<feature type="transmembrane region" description="Helical" evidence="9">
    <location>
        <begin position="201"/>
        <end position="221"/>
    </location>
</feature>
<feature type="transmembrane region" description="Helical" evidence="9">
    <location>
        <begin position="399"/>
        <end position="415"/>
    </location>
</feature>
<evidence type="ECO:0000256" key="8">
    <source>
        <dbReference type="ARBA" id="ARBA00023136"/>
    </source>
</evidence>
<dbReference type="OrthoDB" id="3185104at2"/>
<feature type="transmembrane region" description="Helical" evidence="9">
    <location>
        <begin position="34"/>
        <end position="58"/>
    </location>
</feature>
<comment type="caution">
    <text evidence="10">The sequence shown here is derived from an EMBL/GenBank/DDBJ whole genome shotgun (WGS) entry which is preliminary data.</text>
</comment>
<dbReference type="PANTHER" id="PTHR42770:SF4">
    <property type="entry name" value="ARGININE_ORNITHINE ANTIPORTER-RELATED"/>
    <property type="match status" value="1"/>
</dbReference>
<evidence type="ECO:0000313" key="11">
    <source>
        <dbReference type="Proteomes" id="UP000323258"/>
    </source>
</evidence>
<evidence type="ECO:0000256" key="4">
    <source>
        <dbReference type="ARBA" id="ARBA00022475"/>
    </source>
</evidence>
<name>A0A5D4GNG5_9HYPH</name>
<evidence type="ECO:0000313" key="10">
    <source>
        <dbReference type="EMBL" id="TYR29552.1"/>
    </source>
</evidence>
<evidence type="ECO:0000256" key="9">
    <source>
        <dbReference type="SAM" id="Phobius"/>
    </source>
</evidence>
<dbReference type="Gene3D" id="1.20.1740.10">
    <property type="entry name" value="Amino acid/polyamine transporter I"/>
    <property type="match status" value="1"/>
</dbReference>
<keyword evidence="4" id="KW-1003">Cell membrane</keyword>
<feature type="transmembrane region" description="Helical" evidence="9">
    <location>
        <begin position="454"/>
        <end position="476"/>
    </location>
</feature>
<evidence type="ECO:0000256" key="1">
    <source>
        <dbReference type="ARBA" id="ARBA00004651"/>
    </source>
</evidence>
<dbReference type="GO" id="GO:0006865">
    <property type="term" value="P:amino acid transport"/>
    <property type="evidence" value="ECO:0007669"/>
    <property type="project" value="UniProtKB-KW"/>
</dbReference>
<evidence type="ECO:0000256" key="2">
    <source>
        <dbReference type="ARBA" id="ARBA00008220"/>
    </source>
</evidence>
<feature type="transmembrane region" description="Helical" evidence="9">
    <location>
        <begin position="152"/>
        <end position="177"/>
    </location>
</feature>
<evidence type="ECO:0000256" key="7">
    <source>
        <dbReference type="ARBA" id="ARBA00022989"/>
    </source>
</evidence>
<evidence type="ECO:0000256" key="3">
    <source>
        <dbReference type="ARBA" id="ARBA00022448"/>
    </source>
</evidence>
<dbReference type="Pfam" id="PF13520">
    <property type="entry name" value="AA_permease_2"/>
    <property type="match status" value="1"/>
</dbReference>
<sequence>MSSGSVQKLSLFALTAMVVGSMVGSGIFSLPRTFAGATGPFGALIAWTIAAGGMYMLARVFQFLAERKPDLDAGVYAYAKEGFGDYPGFLSAFGYWIGSCIGNVSYWVLIKSTLGAFFPVFGDGNTVIAILVASVGIWLFHFMILRGIQQAAFINMVVTIAKIVPILAFILILFVAFKADMFRANFWGGEGMPELSLFEQVRATMLVTVFVFLGIEGASVYSRYAKERRHVGIATILGFVGVTALMVLVSLLPYAVLPQAEIAGMRQPSMATVLEAVVGPWGAVFVSVGLLVSVLGAYLAWSLIAAEVLSIAAKTRDMPRRFGTENENKVPAAALWLTNIVVQLFVISTYWSQDAFSLMLNLTSVMSLVPFFLVAAFGFMLVQRRETYDTRPSERNRDYVFAFIAVVYTLFLVYAAGAKFLLLSAILYGPGTVLYFWARREQSRSGLFDRPVDWIIFGAAAVGCIVGIHGLVTGYITI</sequence>
<feature type="transmembrane region" description="Helical" evidence="9">
    <location>
        <begin position="276"/>
        <end position="309"/>
    </location>
</feature>
<dbReference type="GO" id="GO:0005886">
    <property type="term" value="C:plasma membrane"/>
    <property type="evidence" value="ECO:0007669"/>
    <property type="project" value="UniProtKB-SubCell"/>
</dbReference>
<reference evidence="10 11" key="1">
    <citation type="submission" date="2019-08" db="EMBL/GenBank/DDBJ databases">
        <authorList>
            <person name="Seo Y.L."/>
        </authorList>
    </citation>
    <scope>NUCLEOTIDE SEQUENCE [LARGE SCALE GENOMIC DNA]</scope>
    <source>
        <strain evidence="10 11">MaA-C15</strain>
    </source>
</reference>
<comment type="subcellular location">
    <subcellularLocation>
        <location evidence="1">Cell membrane</location>
        <topology evidence="1">Multi-pass membrane protein</topology>
    </subcellularLocation>
</comment>
<dbReference type="GO" id="GO:0022857">
    <property type="term" value="F:transmembrane transporter activity"/>
    <property type="evidence" value="ECO:0007669"/>
    <property type="project" value="InterPro"/>
</dbReference>
<keyword evidence="11" id="KW-1185">Reference proteome</keyword>
<comment type="similarity">
    <text evidence="2">Belongs to the amino acid-polyamine-organocation (APC) superfamily. Basic amino acid/polyamine antiporter (APA) (TC 2.A.3.2) family.</text>
</comment>
<keyword evidence="7 9" id="KW-1133">Transmembrane helix</keyword>
<feature type="transmembrane region" description="Helical" evidence="9">
    <location>
        <begin position="233"/>
        <end position="256"/>
    </location>
</feature>
<evidence type="ECO:0000256" key="6">
    <source>
        <dbReference type="ARBA" id="ARBA00022970"/>
    </source>
</evidence>
<dbReference type="NCBIfam" id="TIGR00905">
    <property type="entry name" value="2A0302"/>
    <property type="match status" value="1"/>
</dbReference>
<proteinExistence type="inferred from homology"/>
<keyword evidence="3" id="KW-0813">Transport</keyword>
<dbReference type="AlphaFoldDB" id="A0A5D4GNG5"/>
<feature type="transmembrane region" description="Helical" evidence="9">
    <location>
        <begin position="358"/>
        <end position="379"/>
    </location>
</feature>
<evidence type="ECO:0000256" key="5">
    <source>
        <dbReference type="ARBA" id="ARBA00022692"/>
    </source>
</evidence>
<reference evidence="10 11" key="2">
    <citation type="submission" date="2019-09" db="EMBL/GenBank/DDBJ databases">
        <title>Mesorhizobium sp. MaA-C15 isolated from Microcystis aeruginosa.</title>
        <authorList>
            <person name="Jeong S.E."/>
            <person name="Jin H.M."/>
            <person name="Jeon C.O."/>
        </authorList>
    </citation>
    <scope>NUCLEOTIDE SEQUENCE [LARGE SCALE GENOMIC DNA]</scope>
    <source>
        <strain evidence="10 11">MaA-C15</strain>
    </source>
</reference>
<organism evidence="10 11">
    <name type="scientific">Neoaquamicrobium microcysteis</name>
    <dbReference type="NCBI Taxonomy" id="2682781"/>
    <lineage>
        <taxon>Bacteria</taxon>
        <taxon>Pseudomonadati</taxon>
        <taxon>Pseudomonadota</taxon>
        <taxon>Alphaproteobacteria</taxon>
        <taxon>Hyphomicrobiales</taxon>
        <taxon>Phyllobacteriaceae</taxon>
        <taxon>Neoaquamicrobium</taxon>
    </lineage>
</organism>
<dbReference type="InterPro" id="IPR004754">
    <property type="entry name" value="Amino_acid_antiprt"/>
</dbReference>
<dbReference type="Proteomes" id="UP000323258">
    <property type="component" value="Unassembled WGS sequence"/>
</dbReference>
<dbReference type="PANTHER" id="PTHR42770">
    <property type="entry name" value="AMINO ACID TRANSPORTER-RELATED"/>
    <property type="match status" value="1"/>
</dbReference>
<feature type="transmembrane region" description="Helical" evidence="9">
    <location>
        <begin position="116"/>
        <end position="140"/>
    </location>
</feature>
<protein>
    <submittedName>
        <fullName evidence="10">Amino acid permease</fullName>
    </submittedName>
</protein>
<feature type="transmembrane region" description="Helical" evidence="9">
    <location>
        <begin position="9"/>
        <end position="28"/>
    </location>
</feature>
<feature type="transmembrane region" description="Helical" evidence="9">
    <location>
        <begin position="330"/>
        <end position="352"/>
    </location>
</feature>